<sequence length="229" mass="26468">VLQFVLAPNVTQFYVPRELVDFRIDNNRQFSGSFYIVKKFDSPDGSTTVMIHKFENPFDSISGVRLVYREIHYLRTLAHENIVKLQRTYKVDDEEIDSQSIYYITDYCGVYLREKIEEGRYSLECVKQWCTELLRAVAYLHSKGIIHGNLHPGNICIDDNGKLTISGFGNVHTSVIDPTTNEMGASECVSRYMPIEQLIDWEDEFDEKVDIWSIATILYELLTGSPLFD</sequence>
<feature type="non-terminal residue" evidence="4">
    <location>
        <position position="229"/>
    </location>
</feature>
<evidence type="ECO:0000256" key="2">
    <source>
        <dbReference type="ARBA" id="ARBA00022840"/>
    </source>
</evidence>
<dbReference type="InterPro" id="IPR000719">
    <property type="entry name" value="Prot_kinase_dom"/>
</dbReference>
<dbReference type="EMBL" id="BTRK01000003">
    <property type="protein sequence ID" value="GMR43951.1"/>
    <property type="molecule type" value="Genomic_DNA"/>
</dbReference>
<dbReference type="PANTHER" id="PTHR24055">
    <property type="entry name" value="MITOGEN-ACTIVATED PROTEIN KINASE"/>
    <property type="match status" value="1"/>
</dbReference>
<dbReference type="GO" id="GO:0005524">
    <property type="term" value="F:ATP binding"/>
    <property type="evidence" value="ECO:0007669"/>
    <property type="project" value="UniProtKB-KW"/>
</dbReference>
<evidence type="ECO:0000259" key="3">
    <source>
        <dbReference type="PROSITE" id="PS50011"/>
    </source>
</evidence>
<comment type="caution">
    <text evidence="4">The sequence shown here is derived from an EMBL/GenBank/DDBJ whole genome shotgun (WGS) entry which is preliminary data.</text>
</comment>
<protein>
    <recommendedName>
        <fullName evidence="3">Protein kinase domain-containing protein</fullName>
    </recommendedName>
</protein>
<dbReference type="SMART" id="SM00220">
    <property type="entry name" value="S_TKc"/>
    <property type="match status" value="1"/>
</dbReference>
<dbReference type="CDD" id="cd00180">
    <property type="entry name" value="PKc"/>
    <property type="match status" value="1"/>
</dbReference>
<feature type="non-terminal residue" evidence="4">
    <location>
        <position position="1"/>
    </location>
</feature>
<accession>A0AAN4ZNG9</accession>
<feature type="domain" description="Protein kinase" evidence="3">
    <location>
        <begin position="1"/>
        <end position="229"/>
    </location>
</feature>
<dbReference type="GO" id="GO:0004672">
    <property type="term" value="F:protein kinase activity"/>
    <property type="evidence" value="ECO:0007669"/>
    <property type="project" value="InterPro"/>
</dbReference>
<dbReference type="InterPro" id="IPR011009">
    <property type="entry name" value="Kinase-like_dom_sf"/>
</dbReference>
<dbReference type="Pfam" id="PF00069">
    <property type="entry name" value="Pkinase"/>
    <property type="match status" value="1"/>
</dbReference>
<evidence type="ECO:0000313" key="5">
    <source>
        <dbReference type="Proteomes" id="UP001328107"/>
    </source>
</evidence>
<organism evidence="4 5">
    <name type="scientific">Pristionchus mayeri</name>
    <dbReference type="NCBI Taxonomy" id="1317129"/>
    <lineage>
        <taxon>Eukaryota</taxon>
        <taxon>Metazoa</taxon>
        <taxon>Ecdysozoa</taxon>
        <taxon>Nematoda</taxon>
        <taxon>Chromadorea</taxon>
        <taxon>Rhabditida</taxon>
        <taxon>Rhabditina</taxon>
        <taxon>Diplogasteromorpha</taxon>
        <taxon>Diplogasteroidea</taxon>
        <taxon>Neodiplogasteridae</taxon>
        <taxon>Pristionchus</taxon>
    </lineage>
</organism>
<dbReference type="InterPro" id="IPR050117">
    <property type="entry name" value="MAPK"/>
</dbReference>
<evidence type="ECO:0000313" key="4">
    <source>
        <dbReference type="EMBL" id="GMR43951.1"/>
    </source>
</evidence>
<dbReference type="AlphaFoldDB" id="A0AAN4ZNG9"/>
<evidence type="ECO:0000256" key="1">
    <source>
        <dbReference type="ARBA" id="ARBA00022741"/>
    </source>
</evidence>
<dbReference type="Gene3D" id="1.10.510.10">
    <property type="entry name" value="Transferase(Phosphotransferase) domain 1"/>
    <property type="match status" value="1"/>
</dbReference>
<dbReference type="SUPFAM" id="SSF56112">
    <property type="entry name" value="Protein kinase-like (PK-like)"/>
    <property type="match status" value="1"/>
</dbReference>
<dbReference type="PROSITE" id="PS50011">
    <property type="entry name" value="PROTEIN_KINASE_DOM"/>
    <property type="match status" value="1"/>
</dbReference>
<dbReference type="Proteomes" id="UP001328107">
    <property type="component" value="Unassembled WGS sequence"/>
</dbReference>
<dbReference type="Gene3D" id="3.30.200.20">
    <property type="entry name" value="Phosphorylase Kinase, domain 1"/>
    <property type="match status" value="1"/>
</dbReference>
<name>A0AAN4ZNG9_9BILA</name>
<proteinExistence type="predicted"/>
<gene>
    <name evidence="4" type="ORF">PMAYCL1PPCAC_14146</name>
</gene>
<keyword evidence="1" id="KW-0547">Nucleotide-binding</keyword>
<reference evidence="5" key="1">
    <citation type="submission" date="2022-10" db="EMBL/GenBank/DDBJ databases">
        <title>Genome assembly of Pristionchus species.</title>
        <authorList>
            <person name="Yoshida K."/>
            <person name="Sommer R.J."/>
        </authorList>
    </citation>
    <scope>NUCLEOTIDE SEQUENCE [LARGE SCALE GENOMIC DNA]</scope>
    <source>
        <strain evidence="5">RS5460</strain>
    </source>
</reference>
<keyword evidence="2" id="KW-0067">ATP-binding</keyword>
<keyword evidence="5" id="KW-1185">Reference proteome</keyword>